<feature type="compositionally biased region" description="Pro residues" evidence="9">
    <location>
        <begin position="424"/>
        <end position="436"/>
    </location>
</feature>
<comment type="caution">
    <text evidence="12">The sequence shown here is derived from an EMBL/GenBank/DDBJ whole genome shotgun (WGS) entry which is preliminary data.</text>
</comment>
<evidence type="ECO:0008006" key="14">
    <source>
        <dbReference type="Google" id="ProtNLM"/>
    </source>
</evidence>
<dbReference type="InterPro" id="IPR035717">
    <property type="entry name" value="Drebrin-like_SH3"/>
</dbReference>
<dbReference type="FunFam" id="2.30.30.40:FF:000046">
    <property type="entry name" value="Drebrin-like protein isoform B"/>
    <property type="match status" value="1"/>
</dbReference>
<dbReference type="Pfam" id="PF00241">
    <property type="entry name" value="Cofilin_ADF"/>
    <property type="match status" value="1"/>
</dbReference>
<keyword evidence="7" id="KW-0206">Cytoskeleton</keyword>
<feature type="compositionally biased region" description="Acidic residues" evidence="9">
    <location>
        <begin position="456"/>
        <end position="465"/>
    </location>
</feature>
<dbReference type="CDD" id="cd11960">
    <property type="entry name" value="SH3_Abp1_eu"/>
    <property type="match status" value="1"/>
</dbReference>
<dbReference type="GO" id="GO:0030425">
    <property type="term" value="C:dendrite"/>
    <property type="evidence" value="ECO:0007669"/>
    <property type="project" value="TreeGrafter"/>
</dbReference>
<evidence type="ECO:0000256" key="7">
    <source>
        <dbReference type="ARBA" id="ARBA00023212"/>
    </source>
</evidence>
<keyword evidence="3 8" id="KW-0728">SH3 domain</keyword>
<feature type="domain" description="SH3" evidence="10">
    <location>
        <begin position="466"/>
        <end position="525"/>
    </location>
</feature>
<dbReference type="InterPro" id="IPR001452">
    <property type="entry name" value="SH3_domain"/>
</dbReference>
<keyword evidence="13" id="KW-1185">Reference proteome</keyword>
<dbReference type="GO" id="GO:0030833">
    <property type="term" value="P:regulation of actin filament polymerization"/>
    <property type="evidence" value="ECO:0007669"/>
    <property type="project" value="TreeGrafter"/>
</dbReference>
<keyword evidence="6" id="KW-0009">Actin-binding</keyword>
<organism evidence="12 13">
    <name type="scientific">Megalurothrips usitatus</name>
    <name type="common">bean blossom thrips</name>
    <dbReference type="NCBI Taxonomy" id="439358"/>
    <lineage>
        <taxon>Eukaryota</taxon>
        <taxon>Metazoa</taxon>
        <taxon>Ecdysozoa</taxon>
        <taxon>Arthropoda</taxon>
        <taxon>Hexapoda</taxon>
        <taxon>Insecta</taxon>
        <taxon>Pterygota</taxon>
        <taxon>Neoptera</taxon>
        <taxon>Paraneoptera</taxon>
        <taxon>Thysanoptera</taxon>
        <taxon>Terebrantia</taxon>
        <taxon>Thripoidea</taxon>
        <taxon>Thripidae</taxon>
        <taxon>Megalurothrips</taxon>
    </lineage>
</organism>
<evidence type="ECO:0000256" key="8">
    <source>
        <dbReference type="PROSITE-ProRule" id="PRU00192"/>
    </source>
</evidence>
<protein>
    <recommendedName>
        <fullName evidence="14">Drebrin-like protein</fullName>
    </recommendedName>
</protein>
<dbReference type="CDD" id="cd11281">
    <property type="entry name" value="ADF_drebrin_like"/>
    <property type="match status" value="1"/>
</dbReference>
<proteinExistence type="inferred from homology"/>
<dbReference type="GO" id="GO:0030027">
    <property type="term" value="C:lamellipodium"/>
    <property type="evidence" value="ECO:0007669"/>
    <property type="project" value="TreeGrafter"/>
</dbReference>
<accession>A0AAV7XJX5</accession>
<feature type="compositionally biased region" description="Polar residues" evidence="9">
    <location>
        <begin position="385"/>
        <end position="398"/>
    </location>
</feature>
<dbReference type="GO" id="GO:0098974">
    <property type="term" value="P:postsynaptic actin cytoskeleton organization"/>
    <property type="evidence" value="ECO:0007669"/>
    <property type="project" value="TreeGrafter"/>
</dbReference>
<dbReference type="InterPro" id="IPR002108">
    <property type="entry name" value="ADF-H"/>
</dbReference>
<keyword evidence="4" id="KW-0963">Cytoplasm</keyword>
<evidence type="ECO:0000313" key="12">
    <source>
        <dbReference type="EMBL" id="KAJ1524875.1"/>
    </source>
</evidence>
<feature type="compositionally biased region" description="Basic and acidic residues" evidence="9">
    <location>
        <begin position="406"/>
        <end position="417"/>
    </location>
</feature>
<dbReference type="SMART" id="SM00102">
    <property type="entry name" value="ADF"/>
    <property type="match status" value="1"/>
</dbReference>
<evidence type="ECO:0000259" key="11">
    <source>
        <dbReference type="PROSITE" id="PS51263"/>
    </source>
</evidence>
<evidence type="ECO:0000256" key="9">
    <source>
        <dbReference type="SAM" id="MobiDB-lite"/>
    </source>
</evidence>
<feature type="domain" description="ADF-H" evidence="11">
    <location>
        <begin position="2"/>
        <end position="133"/>
    </location>
</feature>
<dbReference type="AlphaFoldDB" id="A0AAV7XJX5"/>
<dbReference type="EMBL" id="JAPTSV010000008">
    <property type="protein sequence ID" value="KAJ1524875.1"/>
    <property type="molecule type" value="Genomic_DNA"/>
</dbReference>
<gene>
    <name evidence="12" type="ORF">ONE63_009740</name>
</gene>
<evidence type="ECO:0000313" key="13">
    <source>
        <dbReference type="Proteomes" id="UP001075354"/>
    </source>
</evidence>
<feature type="compositionally biased region" description="Basic and acidic residues" evidence="9">
    <location>
        <begin position="171"/>
        <end position="241"/>
    </location>
</feature>
<dbReference type="PANTHER" id="PTHR10829">
    <property type="entry name" value="CORTACTIN AND DREBRIN"/>
    <property type="match status" value="1"/>
</dbReference>
<dbReference type="Pfam" id="PF00018">
    <property type="entry name" value="SH3_1"/>
    <property type="match status" value="1"/>
</dbReference>
<evidence type="ECO:0000256" key="3">
    <source>
        <dbReference type="ARBA" id="ARBA00022443"/>
    </source>
</evidence>
<dbReference type="GO" id="GO:0030864">
    <property type="term" value="C:cortical actin cytoskeleton"/>
    <property type="evidence" value="ECO:0007669"/>
    <property type="project" value="TreeGrafter"/>
</dbReference>
<dbReference type="GO" id="GO:0048812">
    <property type="term" value="P:neuron projection morphogenesis"/>
    <property type="evidence" value="ECO:0007669"/>
    <property type="project" value="TreeGrafter"/>
</dbReference>
<dbReference type="GO" id="GO:0045773">
    <property type="term" value="P:positive regulation of axon extension"/>
    <property type="evidence" value="ECO:0007669"/>
    <property type="project" value="TreeGrafter"/>
</dbReference>
<evidence type="ECO:0000259" key="10">
    <source>
        <dbReference type="PROSITE" id="PS50002"/>
    </source>
</evidence>
<comment type="subcellular location">
    <subcellularLocation>
        <location evidence="1">Cytoplasm</location>
        <location evidence="1">Cytoskeleton</location>
    </subcellularLocation>
</comment>
<keyword evidence="5" id="KW-0175">Coiled coil</keyword>
<evidence type="ECO:0000256" key="4">
    <source>
        <dbReference type="ARBA" id="ARBA00022490"/>
    </source>
</evidence>
<dbReference type="GO" id="GO:0030427">
    <property type="term" value="C:site of polarized growth"/>
    <property type="evidence" value="ECO:0007669"/>
    <property type="project" value="TreeGrafter"/>
</dbReference>
<dbReference type="Gene3D" id="2.30.30.40">
    <property type="entry name" value="SH3 Domains"/>
    <property type="match status" value="1"/>
</dbReference>
<comment type="similarity">
    <text evidence="2">Belongs to the ABP1 family.</text>
</comment>
<dbReference type="Gene3D" id="3.40.20.10">
    <property type="entry name" value="Severin"/>
    <property type="match status" value="1"/>
</dbReference>
<feature type="compositionally biased region" description="Basic and acidic residues" evidence="9">
    <location>
        <begin position="251"/>
        <end position="275"/>
    </location>
</feature>
<dbReference type="GO" id="GO:0014069">
    <property type="term" value="C:postsynaptic density"/>
    <property type="evidence" value="ECO:0007669"/>
    <property type="project" value="TreeGrafter"/>
</dbReference>
<dbReference type="GO" id="GO:0051015">
    <property type="term" value="F:actin filament binding"/>
    <property type="evidence" value="ECO:0007669"/>
    <property type="project" value="TreeGrafter"/>
</dbReference>
<dbReference type="InterPro" id="IPR036028">
    <property type="entry name" value="SH3-like_dom_sf"/>
</dbReference>
<dbReference type="SMART" id="SM00326">
    <property type="entry name" value="SH3"/>
    <property type="match status" value="1"/>
</dbReference>
<evidence type="ECO:0000256" key="5">
    <source>
        <dbReference type="ARBA" id="ARBA00023054"/>
    </source>
</evidence>
<feature type="compositionally biased region" description="Polar residues" evidence="9">
    <location>
        <begin position="328"/>
        <end position="358"/>
    </location>
</feature>
<feature type="region of interest" description="Disordered" evidence="9">
    <location>
        <begin position="296"/>
        <end position="366"/>
    </location>
</feature>
<evidence type="ECO:0000256" key="6">
    <source>
        <dbReference type="ARBA" id="ARBA00023203"/>
    </source>
</evidence>
<evidence type="ECO:0000256" key="1">
    <source>
        <dbReference type="ARBA" id="ARBA00004245"/>
    </source>
</evidence>
<dbReference type="FunFam" id="3.40.20.10:FF:000011">
    <property type="entry name" value="Drebrin-like protein B"/>
    <property type="match status" value="1"/>
</dbReference>
<feature type="compositionally biased region" description="Polar residues" evidence="9">
    <location>
        <begin position="309"/>
        <end position="322"/>
    </location>
</feature>
<feature type="region of interest" description="Disordered" evidence="9">
    <location>
        <begin position="144"/>
        <end position="277"/>
    </location>
</feature>
<dbReference type="Proteomes" id="UP001075354">
    <property type="component" value="Chromosome 8"/>
</dbReference>
<dbReference type="PROSITE" id="PS50002">
    <property type="entry name" value="SH3"/>
    <property type="match status" value="1"/>
</dbReference>
<dbReference type="PROSITE" id="PS51263">
    <property type="entry name" value="ADF_H"/>
    <property type="match status" value="1"/>
</dbReference>
<dbReference type="PANTHER" id="PTHR10829:SF25">
    <property type="entry name" value="DREBRIN-LIKE PROTEIN"/>
    <property type="match status" value="1"/>
</dbReference>
<dbReference type="SUPFAM" id="SSF55753">
    <property type="entry name" value="Actin depolymerizing proteins"/>
    <property type="match status" value="1"/>
</dbReference>
<dbReference type="SUPFAM" id="SSF50044">
    <property type="entry name" value="SH3-domain"/>
    <property type="match status" value="1"/>
</dbReference>
<sequence length="525" mass="59455">MAINLDKHKESMLAAWSEVVDDKCPTNWALYGYEGQTNCLKVYGKGDGGLSEMAEDLNSGSIMYAFCQVQDPKTSLDKYVLINWQGEGAPVVRKGMCANHIRTVCDFLKCIHVTINARTEEDVDPKLVMDKVCKSTGSAYNFKERSNLTNSNNNGPVGTVYQRVNPGQEINSKERDRFWEREEQEEKTRQEAERKRRDEERRKQEEELRRREVAEAAEREKRESEMNAKKEASRGVEKPTRVEQTNMDNELNDREKEERERRERSEVLRRQRSEEAQSLIAKRTINARAIFEQNTAAGQLSNYGRRASFQPSDTTTVKNGITSPEAVTPTQNLSRKSSLPSWPPLQTSVPSEPTQESILETPPGNETALEVQEKFVDDVVPPHKNNLNLESEDSQTGTIVRKSHKKSTDVPEEKPEVKITQQPIPQPISQPSPQPVVQPTIVSEPDPVFTNGSSALDEDDDDEDGDLGLKARALYDYQAADNTEITFYPGDIITHIEQIDEGWWQGFSPDGTFGLFPANYVELLD</sequence>
<dbReference type="InterPro" id="IPR029006">
    <property type="entry name" value="ADF-H/Gelsolin-like_dom_sf"/>
</dbReference>
<dbReference type="GO" id="GO:0005884">
    <property type="term" value="C:actin filament"/>
    <property type="evidence" value="ECO:0007669"/>
    <property type="project" value="TreeGrafter"/>
</dbReference>
<dbReference type="PRINTS" id="PR00452">
    <property type="entry name" value="SH3DOMAIN"/>
</dbReference>
<name>A0AAV7XJX5_9NEOP</name>
<reference evidence="12" key="1">
    <citation type="submission" date="2022-12" db="EMBL/GenBank/DDBJ databases">
        <title>Chromosome-level genome assembly of the bean flower thrips Megalurothrips usitatus.</title>
        <authorList>
            <person name="Ma L."/>
            <person name="Liu Q."/>
            <person name="Li H."/>
            <person name="Cai W."/>
        </authorList>
    </citation>
    <scope>NUCLEOTIDE SEQUENCE</scope>
    <source>
        <strain evidence="12">Cailab_2022a</strain>
    </source>
</reference>
<feature type="region of interest" description="Disordered" evidence="9">
    <location>
        <begin position="381"/>
        <end position="465"/>
    </location>
</feature>
<dbReference type="GO" id="GO:0045211">
    <property type="term" value="C:postsynaptic membrane"/>
    <property type="evidence" value="ECO:0007669"/>
    <property type="project" value="TreeGrafter"/>
</dbReference>
<feature type="compositionally biased region" description="Polar residues" evidence="9">
    <location>
        <begin position="147"/>
        <end position="156"/>
    </location>
</feature>
<evidence type="ECO:0000256" key="2">
    <source>
        <dbReference type="ARBA" id="ARBA00011039"/>
    </source>
</evidence>